<evidence type="ECO:0008006" key="3">
    <source>
        <dbReference type="Google" id="ProtNLM"/>
    </source>
</evidence>
<evidence type="ECO:0000313" key="2">
    <source>
        <dbReference type="Proteomes" id="UP001497457"/>
    </source>
</evidence>
<dbReference type="EMBL" id="CAXIPR030000484">
    <property type="protein sequence ID" value="CAM0146105.1"/>
    <property type="molecule type" value="Genomic_DNA"/>
</dbReference>
<dbReference type="Proteomes" id="UP001497457">
    <property type="component" value="Unassembled WGS sequence"/>
</dbReference>
<proteinExistence type="predicted"/>
<dbReference type="Pfam" id="PF02330">
    <property type="entry name" value="MAM33"/>
    <property type="match status" value="1"/>
</dbReference>
<name>A0ABC9GUP7_9POAL</name>
<reference evidence="1 2" key="1">
    <citation type="submission" date="2024-10" db="EMBL/GenBank/DDBJ databases">
        <authorList>
            <person name="Ryan C."/>
        </authorList>
    </citation>
    <scope>NUCLEOTIDE SEQUENCE [LARGE SCALE GENOMIC DNA]</scope>
</reference>
<dbReference type="AlphaFoldDB" id="A0ABC9GUP7"/>
<evidence type="ECO:0000313" key="1">
    <source>
        <dbReference type="EMBL" id="CAM0146105.1"/>
    </source>
</evidence>
<dbReference type="PANTHER" id="PTHR10826">
    <property type="entry name" value="COMPLEMENT COMPONENT 1"/>
    <property type="match status" value="1"/>
</dbReference>
<accession>A0ABC9GUP7</accession>
<protein>
    <recommendedName>
        <fullName evidence="3">Mitochondrial glycoprotein</fullName>
    </recommendedName>
</protein>
<dbReference type="PANTHER" id="PTHR10826:SF1">
    <property type="entry name" value="COMPLEMENT COMPONENT 1 Q SUBCOMPONENT-BINDING PROTEIN, MITOCHONDRIAL"/>
    <property type="match status" value="1"/>
</dbReference>
<dbReference type="InterPro" id="IPR036561">
    <property type="entry name" value="MAM33_sf"/>
</dbReference>
<keyword evidence="2" id="KW-1185">Reference proteome</keyword>
<sequence>MFLRRLRTSAALRRGAKDGGVLAAIRAELSHELASSAPSAPPSFHSQVTNHFLPLLGYPLTPTRQLQSSTHSQITPYLSSPPHSQDAPDFVTVSDAPRAQDLLLRRRADSEEVLVSALLAPLVFEGQEPLPRDLLMKVFVSKPGAAPVLHFDCRAFSAEGKPGFADCAINAVRYHSSPGDDGENKYGGPEFRDLDPQLKASLQEYLVARGVDSKLASSILQHLLQKEHAQYLNWLKILEETFSKDH</sequence>
<dbReference type="FunFam" id="3.10.280.10:FF:000006">
    <property type="entry name" value="Mitochondrial glycoprotein, expressed"/>
    <property type="match status" value="1"/>
</dbReference>
<gene>
    <name evidence="1" type="ORF">URODEC1_LOCUS119737</name>
</gene>
<organism evidence="1 2">
    <name type="scientific">Urochloa decumbens</name>
    <dbReference type="NCBI Taxonomy" id="240449"/>
    <lineage>
        <taxon>Eukaryota</taxon>
        <taxon>Viridiplantae</taxon>
        <taxon>Streptophyta</taxon>
        <taxon>Embryophyta</taxon>
        <taxon>Tracheophyta</taxon>
        <taxon>Spermatophyta</taxon>
        <taxon>Magnoliopsida</taxon>
        <taxon>Liliopsida</taxon>
        <taxon>Poales</taxon>
        <taxon>Poaceae</taxon>
        <taxon>PACMAD clade</taxon>
        <taxon>Panicoideae</taxon>
        <taxon>Panicodae</taxon>
        <taxon>Paniceae</taxon>
        <taxon>Melinidinae</taxon>
        <taxon>Urochloa</taxon>
    </lineage>
</organism>
<dbReference type="Gene3D" id="3.10.280.10">
    <property type="entry name" value="Mitochondrial glycoprotein"/>
    <property type="match status" value="1"/>
</dbReference>
<dbReference type="SUPFAM" id="SSF54529">
    <property type="entry name" value="Mitochondrial glycoprotein MAM33-like"/>
    <property type="match status" value="1"/>
</dbReference>
<dbReference type="InterPro" id="IPR003428">
    <property type="entry name" value="MAM33"/>
</dbReference>
<comment type="caution">
    <text evidence="1">The sequence shown here is derived from an EMBL/GenBank/DDBJ whole genome shotgun (WGS) entry which is preliminary data.</text>
</comment>